<dbReference type="Proteomes" id="UP001057498">
    <property type="component" value="Chromosome"/>
</dbReference>
<evidence type="ECO:0000256" key="4">
    <source>
        <dbReference type="ARBA" id="ARBA00022825"/>
    </source>
</evidence>
<protein>
    <recommendedName>
        <fullName evidence="7">PDZ domain-containing protein</fullName>
    </recommendedName>
</protein>
<evidence type="ECO:0000313" key="9">
    <source>
        <dbReference type="Proteomes" id="UP001057498"/>
    </source>
</evidence>
<feature type="region of interest" description="Disordered" evidence="5">
    <location>
        <begin position="27"/>
        <end position="49"/>
    </location>
</feature>
<evidence type="ECO:0000256" key="6">
    <source>
        <dbReference type="SAM" id="SignalP"/>
    </source>
</evidence>
<feature type="domain" description="PDZ" evidence="7">
    <location>
        <begin position="289"/>
        <end position="347"/>
    </location>
</feature>
<dbReference type="EMBL" id="AP025730">
    <property type="protein sequence ID" value="BDI03479.1"/>
    <property type="molecule type" value="Genomic_DNA"/>
</dbReference>
<dbReference type="PROSITE" id="PS50106">
    <property type="entry name" value="PDZ"/>
    <property type="match status" value="1"/>
</dbReference>
<dbReference type="PANTHER" id="PTHR22939">
    <property type="entry name" value="SERINE PROTEASE FAMILY S1C HTRA-RELATED"/>
    <property type="match status" value="1"/>
</dbReference>
<organism evidence="8 9">
    <name type="scientific">Sphaerotilus microaerophilus</name>
    <dbReference type="NCBI Taxonomy" id="2914710"/>
    <lineage>
        <taxon>Bacteria</taxon>
        <taxon>Pseudomonadati</taxon>
        <taxon>Pseudomonadota</taxon>
        <taxon>Betaproteobacteria</taxon>
        <taxon>Burkholderiales</taxon>
        <taxon>Sphaerotilaceae</taxon>
        <taxon>Sphaerotilus</taxon>
    </lineage>
</organism>
<feature type="chain" id="PRO_5047396078" description="PDZ domain-containing protein" evidence="6">
    <location>
        <begin position="24"/>
        <end position="514"/>
    </location>
</feature>
<dbReference type="InterPro" id="IPR001940">
    <property type="entry name" value="Peptidase_S1C"/>
</dbReference>
<dbReference type="PROSITE" id="PS51257">
    <property type="entry name" value="PROKAR_LIPOPROTEIN"/>
    <property type="match status" value="1"/>
</dbReference>
<dbReference type="SUPFAM" id="SSF50494">
    <property type="entry name" value="Trypsin-like serine proteases"/>
    <property type="match status" value="1"/>
</dbReference>
<name>A0ABN6PEQ5_9BURK</name>
<dbReference type="InterPro" id="IPR009003">
    <property type="entry name" value="Peptidase_S1_PA"/>
</dbReference>
<dbReference type="PRINTS" id="PR00834">
    <property type="entry name" value="PROTEASES2C"/>
</dbReference>
<evidence type="ECO:0000256" key="2">
    <source>
        <dbReference type="ARBA" id="ARBA00022670"/>
    </source>
</evidence>
<dbReference type="SUPFAM" id="SSF50156">
    <property type="entry name" value="PDZ domain-like"/>
    <property type="match status" value="1"/>
</dbReference>
<feature type="signal peptide" evidence="6">
    <location>
        <begin position="1"/>
        <end position="23"/>
    </location>
</feature>
<keyword evidence="2" id="KW-0645">Protease</keyword>
<proteinExistence type="inferred from homology"/>
<dbReference type="RefSeq" id="WP_251971766.1">
    <property type="nucleotide sequence ID" value="NZ_AP025730.1"/>
</dbReference>
<evidence type="ECO:0000313" key="8">
    <source>
        <dbReference type="EMBL" id="BDI03479.1"/>
    </source>
</evidence>
<accession>A0ABN6PEQ5</accession>
<comment type="similarity">
    <text evidence="1">Belongs to the peptidase S1C family.</text>
</comment>
<keyword evidence="6" id="KW-0732">Signal</keyword>
<keyword evidence="3" id="KW-0378">Hydrolase</keyword>
<dbReference type="InterPro" id="IPR036034">
    <property type="entry name" value="PDZ_sf"/>
</dbReference>
<keyword evidence="9" id="KW-1185">Reference proteome</keyword>
<sequence>MPALHRPLALSLLSSLLLLTACGGGGDSGGGATTPPPSDTSKSTYKRPDGTLYSADATLRVEEIKVDARASTVFIRTQGTEYKPNGLAVVEDPNGSRGSGFIYDSAGRIVTNAHVVTGQGSIMVTIPGRDRPVAAELVAIAECEDLAALKLVSGSPYPALPWSVSTPKISMKVGLAGYPADVNATDQSAPYTLTEGTINTDVLFRNTYWSSADAFYHTATSYGGNSGGPLIELDSGTVVGVHYASGADNRYLALSSTTAKEIVTELMAGRDVLALGFSGEMYYRFADGSGTVLGYGLWGQRPSGSVASKDVPIGVWVRGLAAGGKAKKAGVMPGDVITAIAGVRLDGDGNDTTMATYCNTMRSQNPNSGRAMDIEVKRLKAGGVVCSGEINGRVLGLKGTPSQACPETSAVQTGNYQGSVDYPLSHALSLQLLDGRISGTADWGDARGTLQGTVSGDGAVSFVQSVAYAGVTYKFTYTGTRNATTGVMSGQMQASEGNYPYTDPVYWSASPTAN</sequence>
<dbReference type="Gene3D" id="2.30.42.10">
    <property type="match status" value="1"/>
</dbReference>
<evidence type="ECO:0000256" key="1">
    <source>
        <dbReference type="ARBA" id="ARBA00010541"/>
    </source>
</evidence>
<reference evidence="8" key="1">
    <citation type="submission" date="2022-04" db="EMBL/GenBank/DDBJ databases">
        <title>Whole genome sequence of Sphaerotilus sp. FB-5.</title>
        <authorList>
            <person name="Takeda M."/>
            <person name="Narihara S."/>
            <person name="Akimoto M."/>
            <person name="Akimoto R."/>
            <person name="Nishiyashiki S."/>
            <person name="Murakami T."/>
        </authorList>
    </citation>
    <scope>NUCLEOTIDE SEQUENCE</scope>
    <source>
        <strain evidence="8">FB-5</strain>
    </source>
</reference>
<gene>
    <name evidence="8" type="ORF">CATMQ487_04490</name>
</gene>
<evidence type="ECO:0000256" key="5">
    <source>
        <dbReference type="SAM" id="MobiDB-lite"/>
    </source>
</evidence>
<keyword evidence="4" id="KW-0720">Serine protease</keyword>
<evidence type="ECO:0000256" key="3">
    <source>
        <dbReference type="ARBA" id="ARBA00022801"/>
    </source>
</evidence>
<dbReference type="InterPro" id="IPR001478">
    <property type="entry name" value="PDZ"/>
</dbReference>
<evidence type="ECO:0000259" key="7">
    <source>
        <dbReference type="PROSITE" id="PS50106"/>
    </source>
</evidence>
<dbReference type="InterPro" id="IPR043504">
    <property type="entry name" value="Peptidase_S1_PA_chymotrypsin"/>
</dbReference>
<dbReference type="PANTHER" id="PTHR22939:SF129">
    <property type="entry name" value="SERINE PROTEASE HTRA2, MITOCHONDRIAL"/>
    <property type="match status" value="1"/>
</dbReference>
<dbReference type="Gene3D" id="2.40.10.10">
    <property type="entry name" value="Trypsin-like serine proteases"/>
    <property type="match status" value="2"/>
</dbReference>
<dbReference type="Pfam" id="PF13365">
    <property type="entry name" value="Trypsin_2"/>
    <property type="match status" value="1"/>
</dbReference>